<organism evidence="2 3">
    <name type="scientific">Nannocystis punicea</name>
    <dbReference type="NCBI Taxonomy" id="2995304"/>
    <lineage>
        <taxon>Bacteria</taxon>
        <taxon>Pseudomonadati</taxon>
        <taxon>Myxococcota</taxon>
        <taxon>Polyangia</taxon>
        <taxon>Nannocystales</taxon>
        <taxon>Nannocystaceae</taxon>
        <taxon>Nannocystis</taxon>
    </lineage>
</organism>
<accession>A0ABY7H3S5</accession>
<proteinExistence type="predicted"/>
<sequence length="85" mass="9453">MLQLRRAGQVDGGSTSANPAQAIWSRSTPQSAQLEVRLTPPNFLQWCSRARAFAEAPSVASYQLDRRPREVNCRGFAFFKPELAS</sequence>
<gene>
    <name evidence="2" type="ORF">O0S08_48015</name>
</gene>
<dbReference type="Proteomes" id="UP001164459">
    <property type="component" value="Chromosome"/>
</dbReference>
<evidence type="ECO:0000313" key="3">
    <source>
        <dbReference type="Proteomes" id="UP001164459"/>
    </source>
</evidence>
<reference evidence="2" key="1">
    <citation type="submission" date="2022-11" db="EMBL/GenBank/DDBJ databases">
        <title>Minimal conservation of predation-associated metabolite biosynthetic gene clusters underscores biosynthetic potential of Myxococcota including descriptions for ten novel species: Archangium lansinium sp. nov., Myxococcus landrumus sp. nov., Nannocystis bai.</title>
        <authorList>
            <person name="Ahearne A."/>
            <person name="Stevens C."/>
            <person name="Dowd S."/>
        </authorList>
    </citation>
    <scope>NUCLEOTIDE SEQUENCE</scope>
    <source>
        <strain evidence="2">Fl3</strain>
    </source>
</reference>
<keyword evidence="3" id="KW-1185">Reference proteome</keyword>
<evidence type="ECO:0000313" key="2">
    <source>
        <dbReference type="EMBL" id="WAS93938.1"/>
    </source>
</evidence>
<protein>
    <submittedName>
        <fullName evidence="2">Uncharacterized protein</fullName>
    </submittedName>
</protein>
<feature type="compositionally biased region" description="Polar residues" evidence="1">
    <location>
        <begin position="12"/>
        <end position="24"/>
    </location>
</feature>
<feature type="region of interest" description="Disordered" evidence="1">
    <location>
        <begin position="1"/>
        <end position="24"/>
    </location>
</feature>
<name>A0ABY7H3S5_9BACT</name>
<evidence type="ECO:0000256" key="1">
    <source>
        <dbReference type="SAM" id="MobiDB-lite"/>
    </source>
</evidence>
<dbReference type="EMBL" id="CP114040">
    <property type="protein sequence ID" value="WAS93938.1"/>
    <property type="molecule type" value="Genomic_DNA"/>
</dbReference>
<dbReference type="RefSeq" id="WP_269036283.1">
    <property type="nucleotide sequence ID" value="NZ_CP114040.1"/>
</dbReference>